<reference evidence="1 2" key="1">
    <citation type="journal article" date="2016" name="Nat. Commun.">
        <title>Ectomycorrhizal ecology is imprinted in the genome of the dominant symbiotic fungus Cenococcum geophilum.</title>
        <authorList>
            <consortium name="DOE Joint Genome Institute"/>
            <person name="Peter M."/>
            <person name="Kohler A."/>
            <person name="Ohm R.A."/>
            <person name="Kuo A."/>
            <person name="Krutzmann J."/>
            <person name="Morin E."/>
            <person name="Arend M."/>
            <person name="Barry K.W."/>
            <person name="Binder M."/>
            <person name="Choi C."/>
            <person name="Clum A."/>
            <person name="Copeland A."/>
            <person name="Grisel N."/>
            <person name="Haridas S."/>
            <person name="Kipfer T."/>
            <person name="LaButti K."/>
            <person name="Lindquist E."/>
            <person name="Lipzen A."/>
            <person name="Maire R."/>
            <person name="Meier B."/>
            <person name="Mihaltcheva S."/>
            <person name="Molinier V."/>
            <person name="Murat C."/>
            <person name="Poggeler S."/>
            <person name="Quandt C.A."/>
            <person name="Sperisen C."/>
            <person name="Tritt A."/>
            <person name="Tisserant E."/>
            <person name="Crous P.W."/>
            <person name="Henrissat B."/>
            <person name="Nehls U."/>
            <person name="Egli S."/>
            <person name="Spatafora J.W."/>
            <person name="Grigoriev I.V."/>
            <person name="Martin F.M."/>
        </authorList>
    </citation>
    <scope>NUCLEOTIDE SEQUENCE [LARGE SCALE GENOMIC DNA]</scope>
    <source>
        <strain evidence="1 2">1.58</strain>
    </source>
</reference>
<evidence type="ECO:0000313" key="1">
    <source>
        <dbReference type="EMBL" id="OCK87675.1"/>
    </source>
</evidence>
<evidence type="ECO:0000313" key="2">
    <source>
        <dbReference type="Proteomes" id="UP000250078"/>
    </source>
</evidence>
<accession>A0ACC8EMU4</accession>
<gene>
    <name evidence="1" type="ORF">K441DRAFT_593237</name>
</gene>
<organism evidence="1 2">
    <name type="scientific">Cenococcum geophilum 1.58</name>
    <dbReference type="NCBI Taxonomy" id="794803"/>
    <lineage>
        <taxon>Eukaryota</taxon>
        <taxon>Fungi</taxon>
        <taxon>Dikarya</taxon>
        <taxon>Ascomycota</taxon>
        <taxon>Pezizomycotina</taxon>
        <taxon>Dothideomycetes</taxon>
        <taxon>Pleosporomycetidae</taxon>
        <taxon>Gloniales</taxon>
        <taxon>Gloniaceae</taxon>
        <taxon>Cenococcum</taxon>
    </lineage>
</organism>
<sequence length="343" mass="40318">MNGPLHLPPTGTAIQYEIVNTFWEVPVKTANLEKGYFSLNPYFMYYANQCRLAVNDEGGHILARTHRDICDIVQYIRVDLTREEIKRHLGKKLPDPKPANHNELLDSSIDLAVRLLVMMEVGELQYGFISRNRLDWPEGSLRDFLRDYFKKTTSGDYVRLERIFNARNLRRIAGIDIEWTSNIADHLLLIDGDTRVAIFHHAEFLKHQMESKTPLLPNGLAKETLMTIALLFPQSDISIKKWYCKIRRSYNLDQKAIQCGHLKADERRIENFQFWRERLTVLKQIFDEAEPKGISQWWHDRRKRVQWYTFWIAVVLLLLTVFFGFIQIIEGALQVYKAFHPLA</sequence>
<dbReference type="EMBL" id="KV748257">
    <property type="protein sequence ID" value="OCK87675.1"/>
    <property type="molecule type" value="Genomic_DNA"/>
</dbReference>
<name>A0ACC8EMU4_9PEZI</name>
<proteinExistence type="predicted"/>
<keyword evidence="2" id="KW-1185">Reference proteome</keyword>
<protein>
    <submittedName>
        <fullName evidence="1">Uncharacterized protein</fullName>
    </submittedName>
</protein>
<dbReference type="Proteomes" id="UP000250078">
    <property type="component" value="Unassembled WGS sequence"/>
</dbReference>